<dbReference type="Pfam" id="PF00583">
    <property type="entry name" value="Acetyltransf_1"/>
    <property type="match status" value="1"/>
</dbReference>
<reference evidence="3" key="1">
    <citation type="submission" date="2023-12" db="EMBL/GenBank/DDBJ databases">
        <title>Novel isolates from deep terrestrial aquifers shed light on the physiology and ecology of the class Limnochordia.</title>
        <authorList>
            <person name="Karnachuk O.V."/>
            <person name="Lukina A.P."/>
            <person name="Avakyan M.R."/>
            <person name="Kadnikov V."/>
            <person name="Begmatov S."/>
            <person name="Beletsky A.V."/>
            <person name="Mardanov A.V."/>
            <person name="Ravin N.V."/>
        </authorList>
    </citation>
    <scope>NUCLEOTIDE SEQUENCE [LARGE SCALE GENOMIC DNA]</scope>
    <source>
        <strain evidence="3">LN</strain>
    </source>
</reference>
<accession>A0ABZ1BNJ8</accession>
<keyword evidence="2" id="KW-0808">Transferase</keyword>
<evidence type="ECO:0000259" key="1">
    <source>
        <dbReference type="PROSITE" id="PS51186"/>
    </source>
</evidence>
<evidence type="ECO:0000313" key="2">
    <source>
        <dbReference type="EMBL" id="WRP13702.1"/>
    </source>
</evidence>
<protein>
    <submittedName>
        <fullName evidence="2">GNAT family N-acetyltransferase</fullName>
        <ecNumber evidence="2">2.3.1.-</ecNumber>
    </submittedName>
</protein>
<name>A0ABZ1BNJ8_9FIRM</name>
<proteinExistence type="predicted"/>
<gene>
    <name evidence="2" type="ORF">VLY81_09650</name>
</gene>
<feature type="domain" description="N-acetyltransferase" evidence="1">
    <location>
        <begin position="1"/>
        <end position="129"/>
    </location>
</feature>
<evidence type="ECO:0000313" key="3">
    <source>
        <dbReference type="Proteomes" id="UP001333102"/>
    </source>
</evidence>
<dbReference type="InterPro" id="IPR000182">
    <property type="entry name" value="GNAT_dom"/>
</dbReference>
<keyword evidence="3" id="KW-1185">Reference proteome</keyword>
<dbReference type="SUPFAM" id="SSF55729">
    <property type="entry name" value="Acyl-CoA N-acyltransferases (Nat)"/>
    <property type="match status" value="1"/>
</dbReference>
<dbReference type="GO" id="GO:0016746">
    <property type="term" value="F:acyltransferase activity"/>
    <property type="evidence" value="ECO:0007669"/>
    <property type="project" value="UniProtKB-KW"/>
</dbReference>
<dbReference type="EMBL" id="CP141614">
    <property type="protein sequence ID" value="WRP13702.1"/>
    <property type="molecule type" value="Genomic_DNA"/>
</dbReference>
<keyword evidence="2" id="KW-0012">Acyltransferase</keyword>
<dbReference type="Gene3D" id="3.40.630.30">
    <property type="match status" value="1"/>
</dbReference>
<dbReference type="Proteomes" id="UP001333102">
    <property type="component" value="Chromosome"/>
</dbReference>
<dbReference type="PROSITE" id="PS51186">
    <property type="entry name" value="GNAT"/>
    <property type="match status" value="1"/>
</dbReference>
<organism evidence="2 3">
    <name type="scientific">Geochorda subterranea</name>
    <dbReference type="NCBI Taxonomy" id="3109564"/>
    <lineage>
        <taxon>Bacteria</taxon>
        <taxon>Bacillati</taxon>
        <taxon>Bacillota</taxon>
        <taxon>Limnochordia</taxon>
        <taxon>Limnochordales</taxon>
        <taxon>Geochordaceae</taxon>
        <taxon>Geochorda</taxon>
    </lineage>
</organism>
<sequence length="163" mass="19233">MTEQQRERRDALAERVRADRRIRHHILFKRGEELAGWYFGQQETATRYLMVNTALFPEHRRKGIYTALLRSLLPHLEALGFQEVVSLHHATNNPVLIAKLKAGFLITGMEIDDRFGLLVRLTYFTHPIRRRMMAVRTWERWLDEELRGCLGRTGDLRGRTRVP</sequence>
<dbReference type="EC" id="2.3.1.-" evidence="2"/>
<dbReference type="InterPro" id="IPR016181">
    <property type="entry name" value="Acyl_CoA_acyltransferase"/>
</dbReference>
<dbReference type="RefSeq" id="WP_324667947.1">
    <property type="nucleotide sequence ID" value="NZ_CP141614.1"/>
</dbReference>